<dbReference type="Gene3D" id="2.60.40.2470">
    <property type="entry name" value="SoxY domain"/>
    <property type="match status" value="1"/>
</dbReference>
<dbReference type="InterPro" id="IPR032711">
    <property type="entry name" value="SoxY"/>
</dbReference>
<gene>
    <name evidence="4" type="ORF">DES32_0545</name>
</gene>
<name>A0A3D9Z3C4_9HYPH</name>
<dbReference type="InterPro" id="IPR014880">
    <property type="entry name" value="SoxZ_dom"/>
</dbReference>
<dbReference type="AlphaFoldDB" id="A0A3D9Z3C4"/>
<evidence type="ECO:0000313" key="4">
    <source>
        <dbReference type="EMBL" id="REF89325.1"/>
    </source>
</evidence>
<keyword evidence="5" id="KW-1185">Reference proteome</keyword>
<reference evidence="4 5" key="1">
    <citation type="submission" date="2018-08" db="EMBL/GenBank/DDBJ databases">
        <title>Genomic Encyclopedia of Type Strains, Phase IV (KMG-IV): sequencing the most valuable type-strain genomes for metagenomic binning, comparative biology and taxonomic classification.</title>
        <authorList>
            <person name="Goeker M."/>
        </authorList>
    </citation>
    <scope>NUCLEOTIDE SEQUENCE [LARGE SCALE GENOMIC DNA]</scope>
    <source>
        <strain evidence="4 5">BW863</strain>
    </source>
</reference>
<dbReference type="InterPro" id="IPR030831">
    <property type="entry name" value="Fuse-rel_SoxYZ"/>
</dbReference>
<feature type="chain" id="PRO_5017583774" evidence="1">
    <location>
        <begin position="28"/>
        <end position="281"/>
    </location>
</feature>
<dbReference type="EMBL" id="QUMO01000001">
    <property type="protein sequence ID" value="REF89325.1"/>
    <property type="molecule type" value="Genomic_DNA"/>
</dbReference>
<feature type="domain" description="Sulphur oxidation protein SoxZ" evidence="2">
    <location>
        <begin position="191"/>
        <end position="275"/>
    </location>
</feature>
<dbReference type="Proteomes" id="UP000256900">
    <property type="component" value="Unassembled WGS sequence"/>
</dbReference>
<dbReference type="RefSeq" id="WP_115835108.1">
    <property type="nucleotide sequence ID" value="NZ_CP025086.1"/>
</dbReference>
<dbReference type="OrthoDB" id="8538315at2"/>
<evidence type="ECO:0000313" key="5">
    <source>
        <dbReference type="Proteomes" id="UP000256900"/>
    </source>
</evidence>
<protein>
    <submittedName>
        <fullName evidence="4">Sulfur-oxidizing protein SoxY</fullName>
    </submittedName>
</protein>
<accession>A0A3D9Z3C4</accession>
<dbReference type="SUPFAM" id="SSF81296">
    <property type="entry name" value="E set domains"/>
    <property type="match status" value="1"/>
</dbReference>
<comment type="caution">
    <text evidence="4">The sequence shown here is derived from an EMBL/GenBank/DDBJ whole genome shotgun (WGS) entry which is preliminary data.</text>
</comment>
<evidence type="ECO:0000259" key="3">
    <source>
        <dbReference type="Pfam" id="PF13501"/>
    </source>
</evidence>
<dbReference type="InterPro" id="IPR013783">
    <property type="entry name" value="Ig-like_fold"/>
</dbReference>
<sequence>MRRWHGIAALAVAAAASFLILASPVRAVNATPEENWKNLADALFPHQSLTEDGTIIKLGTPLAAEDAALVPVTLHMNYTDPDLPANDPHRVKKVTLVIDENPSPVAAVFELGPKAGVTKIETRVRVNQNTKVHAVAETVDGKLYVSESFVAAAGGCSAPSGDADAADGPPIGTIRVRGIKPEYVSNDASRKEAVVMIKHPNNSGMQMDQETHLYIPARYVDSLRVTQGDTLIFAMTGGISISEDPNFRFDYLSNGAGKMDVAASDSKGKKFAKNAAIEPAM</sequence>
<dbReference type="InterPro" id="IPR038162">
    <property type="entry name" value="SoxY_sf"/>
</dbReference>
<feature type="signal peptide" evidence="1">
    <location>
        <begin position="1"/>
        <end position="27"/>
    </location>
</feature>
<dbReference type="InterPro" id="IPR014756">
    <property type="entry name" value="Ig_E-set"/>
</dbReference>
<dbReference type="NCBIfam" id="TIGR04557">
    <property type="entry name" value="fuse_rel_SoxYZ"/>
    <property type="match status" value="1"/>
</dbReference>
<keyword evidence="1" id="KW-0732">Signal</keyword>
<evidence type="ECO:0000256" key="1">
    <source>
        <dbReference type="SAM" id="SignalP"/>
    </source>
</evidence>
<dbReference type="Pfam" id="PF13501">
    <property type="entry name" value="SoxY"/>
    <property type="match status" value="1"/>
</dbReference>
<evidence type="ECO:0000259" key="2">
    <source>
        <dbReference type="Pfam" id="PF08770"/>
    </source>
</evidence>
<dbReference type="Pfam" id="PF08770">
    <property type="entry name" value="SoxZ"/>
    <property type="match status" value="1"/>
</dbReference>
<feature type="domain" description="Ig-like SoxY" evidence="3">
    <location>
        <begin position="42"/>
        <end position="156"/>
    </location>
</feature>
<dbReference type="Gene3D" id="2.60.40.10">
    <property type="entry name" value="Immunoglobulins"/>
    <property type="match status" value="1"/>
</dbReference>
<organism evidence="4 5">
    <name type="scientific">Methylovirgula ligni</name>
    <dbReference type="NCBI Taxonomy" id="569860"/>
    <lineage>
        <taxon>Bacteria</taxon>
        <taxon>Pseudomonadati</taxon>
        <taxon>Pseudomonadota</taxon>
        <taxon>Alphaproteobacteria</taxon>
        <taxon>Hyphomicrobiales</taxon>
        <taxon>Beijerinckiaceae</taxon>
        <taxon>Methylovirgula</taxon>
    </lineage>
</organism>
<proteinExistence type="predicted"/>